<keyword evidence="2" id="KW-1133">Transmembrane helix</keyword>
<accession>A0A0D2E583</accession>
<proteinExistence type="predicted"/>
<dbReference type="AlphaFoldDB" id="A0A0D2E583"/>
<evidence type="ECO:0000313" key="3">
    <source>
        <dbReference type="EMBL" id="KIW85261.1"/>
    </source>
</evidence>
<gene>
    <name evidence="3" type="ORF">Z517_00651</name>
</gene>
<dbReference type="EMBL" id="KN846969">
    <property type="protein sequence ID" value="KIW85261.1"/>
    <property type="molecule type" value="Genomic_DNA"/>
</dbReference>
<keyword evidence="2" id="KW-0472">Membrane</keyword>
<evidence type="ECO:0000256" key="1">
    <source>
        <dbReference type="SAM" id="MobiDB-lite"/>
    </source>
</evidence>
<feature type="transmembrane region" description="Helical" evidence="2">
    <location>
        <begin position="60"/>
        <end position="82"/>
    </location>
</feature>
<dbReference type="GeneID" id="25300141"/>
<dbReference type="OrthoDB" id="5139479at2759"/>
<organism evidence="3 4">
    <name type="scientific">Fonsecaea pedrosoi CBS 271.37</name>
    <dbReference type="NCBI Taxonomy" id="1442368"/>
    <lineage>
        <taxon>Eukaryota</taxon>
        <taxon>Fungi</taxon>
        <taxon>Dikarya</taxon>
        <taxon>Ascomycota</taxon>
        <taxon>Pezizomycotina</taxon>
        <taxon>Eurotiomycetes</taxon>
        <taxon>Chaetothyriomycetidae</taxon>
        <taxon>Chaetothyriales</taxon>
        <taxon>Herpotrichiellaceae</taxon>
        <taxon>Fonsecaea</taxon>
    </lineage>
</organism>
<feature type="transmembrane region" description="Helical" evidence="2">
    <location>
        <begin position="109"/>
        <end position="130"/>
    </location>
</feature>
<protein>
    <submittedName>
        <fullName evidence="3">Uncharacterized protein</fullName>
    </submittedName>
</protein>
<keyword evidence="2" id="KW-0812">Transmembrane</keyword>
<evidence type="ECO:0000313" key="4">
    <source>
        <dbReference type="Proteomes" id="UP000053029"/>
    </source>
</evidence>
<feature type="transmembrane region" description="Helical" evidence="2">
    <location>
        <begin position="529"/>
        <end position="552"/>
    </location>
</feature>
<dbReference type="Proteomes" id="UP000053029">
    <property type="component" value="Unassembled WGS sequence"/>
</dbReference>
<sequence>MSNPRHTPNEDKQSLVQDEEPGLATGKVDAFVDSTALVNDGQIIRIFSVLQSSSPKLTKAWLWVLATAAFCGWTVSFAYAVFISPSPVWRFYDFSPRITVAVVNFASHLAVYLAGCMIQATFDAVCWAVISGGRGAPLRTFLVTKQDAGLESVASLLWTYGGHQLWGILRLALMVGGWVIGLPLLSGISYKDVFYPSQTVPVVGGIAPLRVSVEALEKASYGGQQPTFQEASINTMLISSTNSILTDPKFVVSVAPISPDCRGADCKSLFLPGGLELVLRADGTSLFDGNQPDDPVIIVHDAPGYQIEFSPQNYTFKTDVDCQIYGLPISALYACVAGRNDTIFSGFAICPFDLMSNGACQSDVSWTEHLQASVAMNIYQRTSTVAYDRANFSILGIESLGPAKVASDEESVADLQKLFLIMYPQLTTILQDIETALLEFNSGQAWSDLAYLASVYCVQAEITAAELFLNNSYPSWVNGQRDILEGVLTIPIQFGTLLLQEIDKSILLNDLTTTASFAHVSFRVRSEPWTIVMFTSVVSGLVISSILCLLYAHWAARLKPAHEISPTIRTAFENGNPFEAPPANTWQFLSNLFCCSHKKYSSALQSTGREQDTYVVARKVTDELLIAIDREQDKQESDSSVTGNEKRVSRLSRR</sequence>
<dbReference type="HOGENOM" id="CLU_424540_0_0_1"/>
<dbReference type="STRING" id="1442368.A0A0D2E583"/>
<evidence type="ECO:0000256" key="2">
    <source>
        <dbReference type="SAM" id="Phobius"/>
    </source>
</evidence>
<dbReference type="VEuPathDB" id="FungiDB:Z517_00651"/>
<reference evidence="3 4" key="1">
    <citation type="submission" date="2015-01" db="EMBL/GenBank/DDBJ databases">
        <title>The Genome Sequence of Fonsecaea pedrosoi CBS 271.37.</title>
        <authorList>
            <consortium name="The Broad Institute Genomics Platform"/>
            <person name="Cuomo C."/>
            <person name="de Hoog S."/>
            <person name="Gorbushina A."/>
            <person name="Stielow B."/>
            <person name="Teixiera M."/>
            <person name="Abouelleil A."/>
            <person name="Chapman S.B."/>
            <person name="Priest M."/>
            <person name="Young S.K."/>
            <person name="Wortman J."/>
            <person name="Nusbaum C."/>
            <person name="Birren B."/>
        </authorList>
    </citation>
    <scope>NUCLEOTIDE SEQUENCE [LARGE SCALE GENOMIC DNA]</scope>
    <source>
        <strain evidence="3 4">CBS 271.37</strain>
    </source>
</reference>
<keyword evidence="4" id="KW-1185">Reference proteome</keyword>
<feature type="transmembrane region" description="Helical" evidence="2">
    <location>
        <begin position="168"/>
        <end position="190"/>
    </location>
</feature>
<dbReference type="RefSeq" id="XP_013289069.1">
    <property type="nucleotide sequence ID" value="XM_013433615.1"/>
</dbReference>
<feature type="region of interest" description="Disordered" evidence="1">
    <location>
        <begin position="632"/>
        <end position="654"/>
    </location>
</feature>
<name>A0A0D2E583_9EURO</name>